<dbReference type="EMBL" id="CP154795">
    <property type="protein sequence ID" value="XAN06562.1"/>
    <property type="molecule type" value="Genomic_DNA"/>
</dbReference>
<feature type="binding site" evidence="9">
    <location>
        <begin position="330"/>
        <end position="334"/>
    </location>
    <ligand>
        <name>ATP</name>
        <dbReference type="ChEBI" id="CHEBI:30616"/>
    </ligand>
</feature>
<comment type="subunit">
    <text evidence="9">Homodimer.</text>
</comment>
<dbReference type="InterPro" id="IPR023865">
    <property type="entry name" value="Aliphatic_acid_kinase_CS"/>
</dbReference>
<dbReference type="Gene3D" id="3.30.420.40">
    <property type="match status" value="2"/>
</dbReference>
<comment type="subcellular location">
    <subcellularLocation>
        <location evidence="9">Cytoplasm</location>
    </subcellularLocation>
</comment>
<dbReference type="PROSITE" id="PS01076">
    <property type="entry name" value="ACETATE_KINASE_2"/>
    <property type="match status" value="1"/>
</dbReference>
<evidence type="ECO:0000256" key="9">
    <source>
        <dbReference type="HAMAP-Rule" id="MF_00020"/>
    </source>
</evidence>
<dbReference type="Pfam" id="PF00871">
    <property type="entry name" value="Acetate_kinase"/>
    <property type="match status" value="1"/>
</dbReference>
<name>A0ABZ3FKL1_9ACTN</name>
<dbReference type="NCBIfam" id="TIGR00016">
    <property type="entry name" value="ackA"/>
    <property type="match status" value="1"/>
</dbReference>
<feature type="binding site" evidence="9">
    <location>
        <position position="16"/>
    </location>
    <ligand>
        <name>ATP</name>
        <dbReference type="ChEBI" id="CHEBI:30616"/>
    </ligand>
</feature>
<keyword evidence="3 9" id="KW-0808">Transferase</keyword>
<evidence type="ECO:0000313" key="11">
    <source>
        <dbReference type="EMBL" id="XAN06562.1"/>
    </source>
</evidence>
<comment type="similarity">
    <text evidence="1 9 10">Belongs to the acetokinase family.</text>
</comment>
<dbReference type="InterPro" id="IPR000890">
    <property type="entry name" value="Aliphatic_acid_kin_short-chain"/>
</dbReference>
<dbReference type="PRINTS" id="PR00471">
    <property type="entry name" value="ACETATEKNASE"/>
</dbReference>
<organism evidence="11 12">
    <name type="scientific">Ammonicoccus fulvus</name>
    <dbReference type="NCBI Taxonomy" id="3138240"/>
    <lineage>
        <taxon>Bacteria</taxon>
        <taxon>Bacillati</taxon>
        <taxon>Actinomycetota</taxon>
        <taxon>Actinomycetes</taxon>
        <taxon>Propionibacteriales</taxon>
        <taxon>Propionibacteriaceae</taxon>
        <taxon>Ammonicoccus</taxon>
    </lineage>
</organism>
<dbReference type="PIRSF" id="PIRSF000722">
    <property type="entry name" value="Acetate_prop_kin"/>
    <property type="match status" value="1"/>
</dbReference>
<evidence type="ECO:0000256" key="3">
    <source>
        <dbReference type="ARBA" id="ARBA00022679"/>
    </source>
</evidence>
<protein>
    <recommendedName>
        <fullName evidence="9">Acetate kinase</fullName>
        <ecNumber evidence="9">2.7.2.1</ecNumber>
    </recommendedName>
    <alternativeName>
        <fullName evidence="9">Acetokinase</fullName>
    </alternativeName>
</protein>
<evidence type="ECO:0000313" key="12">
    <source>
        <dbReference type="Proteomes" id="UP001442841"/>
    </source>
</evidence>
<dbReference type="HAMAP" id="MF_00020">
    <property type="entry name" value="Acetate_kinase"/>
    <property type="match status" value="1"/>
</dbReference>
<reference evidence="11 12" key="1">
    <citation type="submission" date="2024-04" db="EMBL/GenBank/DDBJ databases">
        <title>Isolation of an actinomycete strain from pig manure.</title>
        <authorList>
            <person name="Gong T."/>
            <person name="Yu Z."/>
            <person name="An M."/>
            <person name="Wei C."/>
            <person name="Yang W."/>
            <person name="Liu L."/>
        </authorList>
    </citation>
    <scope>NUCLEOTIDE SEQUENCE [LARGE SCALE GENOMIC DNA]</scope>
    <source>
        <strain evidence="11 12">ZF39</strain>
    </source>
</reference>
<dbReference type="GO" id="GO:0008776">
    <property type="term" value="F:acetate kinase activity"/>
    <property type="evidence" value="ECO:0007669"/>
    <property type="project" value="UniProtKB-EC"/>
</dbReference>
<keyword evidence="6 9" id="KW-0418">Kinase</keyword>
<feature type="binding site" evidence="9">
    <location>
        <position position="384"/>
    </location>
    <ligand>
        <name>Mg(2+)</name>
        <dbReference type="ChEBI" id="CHEBI:18420"/>
    </ligand>
</feature>
<feature type="binding site" evidence="9">
    <location>
        <position position="90"/>
    </location>
    <ligand>
        <name>substrate</name>
    </ligand>
</feature>
<dbReference type="CDD" id="cd24010">
    <property type="entry name" value="ASKHA_NBD_AcK_PK"/>
    <property type="match status" value="1"/>
</dbReference>
<gene>
    <name evidence="9" type="primary">ackA</name>
    <name evidence="11" type="ORF">AADG42_04305</name>
</gene>
<dbReference type="PANTHER" id="PTHR21060:SF21">
    <property type="entry name" value="ACETATE KINASE"/>
    <property type="match status" value="1"/>
</dbReference>
<keyword evidence="2 9" id="KW-0963">Cytoplasm</keyword>
<dbReference type="SUPFAM" id="SSF53067">
    <property type="entry name" value="Actin-like ATPase domain"/>
    <property type="match status" value="2"/>
</dbReference>
<evidence type="ECO:0000256" key="5">
    <source>
        <dbReference type="ARBA" id="ARBA00022741"/>
    </source>
</evidence>
<comment type="cofactor">
    <cofactor evidence="9">
        <name>Mg(2+)</name>
        <dbReference type="ChEBI" id="CHEBI:18420"/>
    </cofactor>
    <cofactor evidence="9">
        <name>Mn(2+)</name>
        <dbReference type="ChEBI" id="CHEBI:29035"/>
    </cofactor>
    <text evidence="9">Mg(2+). Can also accept Mn(2+).</text>
</comment>
<sequence>MSSAVLVLNCGSSSVKFALYDPESQERLLNGLAERVGTPNASITIKYASGPRTIEDLAGTDHKGVLATVLDELGDWMTENGVTISSVGHRLVHGAEEFAESALITEETLDAVRRCSPLAPLHNPANIAGVEAAQAVLPDVPHVGVFDTAFHQTMPQVAYRYAVPTEWYADLGVRRYGFHGTSHLYVSGAAADMLGKPLEDLKMVTAHLGNGSSLAAIRDGVSVDTSMGLTPLEGLVMGTRSGDLDPGILAYIAGRTGADVDSITNDLNKRSGLLGLSELSNDMRELEAAAADGHEQAALALEVFTYRLAKYIAALAVPLGGIDVLVFTGGIGENSHGTRAKVLDHLAFLGFELDPEANDRTIRGQGGPITRSERPVALVVPTDEELVIARDAHRLAATANPDQTNPDKEVSA</sequence>
<feature type="site" description="Transition state stabilizer" evidence="9">
    <location>
        <position position="240"/>
    </location>
</feature>
<dbReference type="PROSITE" id="PS01075">
    <property type="entry name" value="ACETATE_KINASE_1"/>
    <property type="match status" value="1"/>
</dbReference>
<feature type="site" description="Transition state stabilizer" evidence="9">
    <location>
        <position position="179"/>
    </location>
</feature>
<dbReference type="InterPro" id="IPR004372">
    <property type="entry name" value="Ac/propionate_kinase"/>
</dbReference>
<accession>A0ABZ3FKL1</accession>
<keyword evidence="12" id="KW-1185">Reference proteome</keyword>
<evidence type="ECO:0000256" key="2">
    <source>
        <dbReference type="ARBA" id="ARBA00022490"/>
    </source>
</evidence>
<dbReference type="PANTHER" id="PTHR21060">
    <property type="entry name" value="ACETATE KINASE"/>
    <property type="match status" value="1"/>
</dbReference>
<feature type="binding site" evidence="9">
    <location>
        <begin position="207"/>
        <end position="211"/>
    </location>
    <ligand>
        <name>ATP</name>
        <dbReference type="ChEBI" id="CHEBI:30616"/>
    </ligand>
</feature>
<keyword evidence="5 9" id="KW-0547">Nucleotide-binding</keyword>
<keyword evidence="8 9" id="KW-0460">Magnesium</keyword>
<dbReference type="Proteomes" id="UP001442841">
    <property type="component" value="Chromosome"/>
</dbReference>
<evidence type="ECO:0000256" key="6">
    <source>
        <dbReference type="ARBA" id="ARBA00022777"/>
    </source>
</evidence>
<evidence type="ECO:0000256" key="7">
    <source>
        <dbReference type="ARBA" id="ARBA00022840"/>
    </source>
</evidence>
<evidence type="ECO:0000256" key="1">
    <source>
        <dbReference type="ARBA" id="ARBA00008748"/>
    </source>
</evidence>
<dbReference type="EC" id="2.7.2.1" evidence="9"/>
<keyword evidence="7 9" id="KW-0067">ATP-binding</keyword>
<evidence type="ECO:0000256" key="10">
    <source>
        <dbReference type="RuleBase" id="RU003835"/>
    </source>
</evidence>
<proteinExistence type="inferred from homology"/>
<comment type="catalytic activity">
    <reaction evidence="9">
        <text>acetate + ATP = acetyl phosphate + ADP</text>
        <dbReference type="Rhea" id="RHEA:11352"/>
        <dbReference type="ChEBI" id="CHEBI:22191"/>
        <dbReference type="ChEBI" id="CHEBI:30089"/>
        <dbReference type="ChEBI" id="CHEBI:30616"/>
        <dbReference type="ChEBI" id="CHEBI:456216"/>
        <dbReference type="EC" id="2.7.2.1"/>
    </reaction>
</comment>
<evidence type="ECO:0000256" key="8">
    <source>
        <dbReference type="ARBA" id="ARBA00022842"/>
    </source>
</evidence>
<feature type="binding site" evidence="9">
    <location>
        <begin position="282"/>
        <end position="284"/>
    </location>
    <ligand>
        <name>ATP</name>
        <dbReference type="ChEBI" id="CHEBI:30616"/>
    </ligand>
</feature>
<dbReference type="RefSeq" id="WP_425307992.1">
    <property type="nucleotide sequence ID" value="NZ_CP154795.1"/>
</dbReference>
<feature type="binding site" evidence="9">
    <location>
        <position position="9"/>
    </location>
    <ligand>
        <name>Mg(2+)</name>
        <dbReference type="ChEBI" id="CHEBI:18420"/>
    </ligand>
</feature>
<keyword evidence="4 9" id="KW-0479">Metal-binding</keyword>
<dbReference type="InterPro" id="IPR043129">
    <property type="entry name" value="ATPase_NBD"/>
</dbReference>
<comment type="function">
    <text evidence="9">Catalyzes the formation of acetyl phosphate from acetate and ATP. Can also catalyze the reverse reaction.</text>
</comment>
<evidence type="ECO:0000256" key="4">
    <source>
        <dbReference type="ARBA" id="ARBA00022723"/>
    </source>
</evidence>
<comment type="pathway">
    <text evidence="9">Metabolic intermediate biosynthesis; acetyl-CoA biosynthesis; acetyl-CoA from acetate: step 1/2.</text>
</comment>
<feature type="active site" description="Proton donor/acceptor" evidence="9">
    <location>
        <position position="147"/>
    </location>
</feature>